<proteinExistence type="predicted"/>
<evidence type="ECO:0000313" key="6">
    <source>
        <dbReference type="Proteomes" id="UP000440096"/>
    </source>
</evidence>
<comment type="caution">
    <text evidence="5">The sequence shown here is derived from an EMBL/GenBank/DDBJ whole genome shotgun (WGS) entry which is preliminary data.</text>
</comment>
<dbReference type="SMART" id="SM00347">
    <property type="entry name" value="HTH_MARR"/>
    <property type="match status" value="1"/>
</dbReference>
<feature type="domain" description="HTH marR-type" evidence="4">
    <location>
        <begin position="1"/>
        <end position="126"/>
    </location>
</feature>
<dbReference type="EMBL" id="WMBA01000025">
    <property type="protein sequence ID" value="MTD55739.1"/>
    <property type="molecule type" value="Genomic_DNA"/>
</dbReference>
<name>A0A6N7Z3L1_9PSEU</name>
<reference evidence="5 6" key="1">
    <citation type="submission" date="2019-11" db="EMBL/GenBank/DDBJ databases">
        <title>Draft genome of Amycolatopsis RM579.</title>
        <authorList>
            <person name="Duangmal K."/>
            <person name="Mingma R."/>
        </authorList>
    </citation>
    <scope>NUCLEOTIDE SEQUENCE [LARGE SCALE GENOMIC DNA]</scope>
    <source>
        <strain evidence="5 6">RM579</strain>
    </source>
</reference>
<dbReference type="PANTHER" id="PTHR33164:SF64">
    <property type="entry name" value="TRANSCRIPTIONAL REGULATOR SLYA"/>
    <property type="match status" value="1"/>
</dbReference>
<dbReference type="GO" id="GO:0003700">
    <property type="term" value="F:DNA-binding transcription factor activity"/>
    <property type="evidence" value="ECO:0007669"/>
    <property type="project" value="InterPro"/>
</dbReference>
<dbReference type="SUPFAM" id="SSF46785">
    <property type="entry name" value="Winged helix' DNA-binding domain"/>
    <property type="match status" value="1"/>
</dbReference>
<dbReference type="PANTHER" id="PTHR33164">
    <property type="entry name" value="TRANSCRIPTIONAL REGULATOR, MARR FAMILY"/>
    <property type="match status" value="1"/>
</dbReference>
<dbReference type="OrthoDB" id="122135at2"/>
<dbReference type="InterPro" id="IPR036388">
    <property type="entry name" value="WH-like_DNA-bd_sf"/>
</dbReference>
<organism evidence="5 6">
    <name type="scientific">Amycolatopsis pithecellobii</name>
    <dbReference type="NCBI Taxonomy" id="664692"/>
    <lineage>
        <taxon>Bacteria</taxon>
        <taxon>Bacillati</taxon>
        <taxon>Actinomycetota</taxon>
        <taxon>Actinomycetes</taxon>
        <taxon>Pseudonocardiales</taxon>
        <taxon>Pseudonocardiaceae</taxon>
        <taxon>Amycolatopsis</taxon>
    </lineage>
</organism>
<evidence type="ECO:0000259" key="4">
    <source>
        <dbReference type="PROSITE" id="PS50995"/>
    </source>
</evidence>
<dbReference type="AlphaFoldDB" id="A0A6N7Z3L1"/>
<keyword evidence="6" id="KW-1185">Reference proteome</keyword>
<evidence type="ECO:0000256" key="2">
    <source>
        <dbReference type="ARBA" id="ARBA00023125"/>
    </source>
</evidence>
<keyword evidence="1" id="KW-0805">Transcription regulation</keyword>
<keyword evidence="2" id="KW-0238">DNA-binding</keyword>
<dbReference type="InterPro" id="IPR039422">
    <property type="entry name" value="MarR/SlyA-like"/>
</dbReference>
<dbReference type="InterPro" id="IPR000835">
    <property type="entry name" value="HTH_MarR-typ"/>
</dbReference>
<dbReference type="Pfam" id="PF01047">
    <property type="entry name" value="MarR"/>
    <property type="match status" value="1"/>
</dbReference>
<evidence type="ECO:0000313" key="5">
    <source>
        <dbReference type="EMBL" id="MTD55739.1"/>
    </source>
</evidence>
<gene>
    <name evidence="5" type="ORF">GKO32_17415</name>
</gene>
<dbReference type="InterPro" id="IPR036390">
    <property type="entry name" value="WH_DNA-bd_sf"/>
</dbReference>
<evidence type="ECO:0000256" key="1">
    <source>
        <dbReference type="ARBA" id="ARBA00023015"/>
    </source>
</evidence>
<dbReference type="GO" id="GO:0006950">
    <property type="term" value="P:response to stress"/>
    <property type="evidence" value="ECO:0007669"/>
    <property type="project" value="TreeGrafter"/>
</dbReference>
<dbReference type="PRINTS" id="PR00598">
    <property type="entry name" value="HTHMARR"/>
</dbReference>
<dbReference type="Gene3D" id="1.10.10.10">
    <property type="entry name" value="Winged helix-like DNA-binding domain superfamily/Winged helix DNA-binding domain"/>
    <property type="match status" value="1"/>
</dbReference>
<keyword evidence="3" id="KW-0804">Transcription</keyword>
<dbReference type="Proteomes" id="UP000440096">
    <property type="component" value="Unassembled WGS sequence"/>
</dbReference>
<evidence type="ECO:0000256" key="3">
    <source>
        <dbReference type="ARBA" id="ARBA00023163"/>
    </source>
</evidence>
<accession>A0A6N7Z3L1</accession>
<protein>
    <submittedName>
        <fullName evidence="5">MarR family transcriptional regulator</fullName>
    </submittedName>
</protein>
<dbReference type="GO" id="GO:0003677">
    <property type="term" value="F:DNA binding"/>
    <property type="evidence" value="ECO:0007669"/>
    <property type="project" value="UniProtKB-KW"/>
</dbReference>
<sequence length="145" mass="15721">MRAYLKAAEDAVAYFPSGPRGYQVIEAAAAMAATGSIPNQAAIAERLGMDRTIITHLLDELERQKLVRRTPDPADRRSRRVTLTAKGEKTLQSLSARVAEAERHVLRHLSDDEARQLTALLGRAAESAGERATSACELAARAEPS</sequence>
<dbReference type="PROSITE" id="PS50995">
    <property type="entry name" value="HTH_MARR_2"/>
    <property type="match status" value="1"/>
</dbReference>